<proteinExistence type="inferred from homology"/>
<name>A0A5J4W803_9EUKA</name>
<dbReference type="Pfam" id="PF00334">
    <property type="entry name" value="NDK"/>
    <property type="match status" value="2"/>
</dbReference>
<keyword evidence="4" id="KW-0206">Cytoskeleton</keyword>
<evidence type="ECO:0000256" key="6">
    <source>
        <dbReference type="PROSITE-ProRule" id="PRU00706"/>
    </source>
</evidence>
<dbReference type="CDD" id="cd04412">
    <property type="entry name" value="NDPk7B"/>
    <property type="match status" value="1"/>
</dbReference>
<dbReference type="Gene3D" id="3.30.70.141">
    <property type="entry name" value="Nucleoside diphosphate kinase-like domain"/>
    <property type="match status" value="2"/>
</dbReference>
<dbReference type="AlphaFoldDB" id="A0A5J4W803"/>
<evidence type="ECO:0000256" key="4">
    <source>
        <dbReference type="ARBA" id="ARBA00023212"/>
    </source>
</evidence>
<keyword evidence="5" id="KW-0966">Cell projection</keyword>
<dbReference type="PANTHER" id="PTHR43109:SF2">
    <property type="entry name" value="NUCLEOSIDE DIPHOSPHATE KINASE 7"/>
    <property type="match status" value="1"/>
</dbReference>
<comment type="caution">
    <text evidence="6">Lacks conserved residue(s) required for the propagation of feature annotation.</text>
</comment>
<dbReference type="SMART" id="SM00676">
    <property type="entry name" value="DM10"/>
    <property type="match status" value="1"/>
</dbReference>
<evidence type="ECO:0000259" key="7">
    <source>
        <dbReference type="PROSITE" id="PS51336"/>
    </source>
</evidence>
<accession>A0A5J4W803</accession>
<sequence length="381" mass="43800">MTVAQNKLKRTENMLTFNVEWFDPQASFKRPYRLSYYAHDETVEMFDLKAHKVFLRRSNVGHIPISELFVGSTITICGRQLQITDFGDDVTRLALIKRRERSIVIVKPDFYERSGLLIQKIQEAGLSFAQLKTMRLGRSELTELFAIHDNHPKFNELIQYLSHKTLLVMEVIGKDANSVVWDLVGEEDPEKARKVDPTTIRAQYGLDWVRNAVYVSLGLDTADQNYQILFGKKREPTAYINRCAICVVLPHVLRENKLGQVIESIFAEKTFKVSAMQIFQVDRDSAFEFFEVYQDVWPEFSSKVTELCSGECCALEIQGGPDVIQAFRDFCGPYDPAVSRYLNPVGLRTLYGTNRIYNGVHCTDLPEDGELESEYFFKVLQ</sequence>
<dbReference type="GO" id="GO:0005879">
    <property type="term" value="C:axonemal microtubule"/>
    <property type="evidence" value="ECO:0007669"/>
    <property type="project" value="TreeGrafter"/>
</dbReference>
<comment type="caution">
    <text evidence="8">The sequence shown here is derived from an EMBL/GenBank/DDBJ whole genome shotgun (WGS) entry which is preliminary data.</text>
</comment>
<dbReference type="PANTHER" id="PTHR43109">
    <property type="entry name" value="NUCLEOSIDE DIPHOSPHATE KINASE 7"/>
    <property type="match status" value="1"/>
</dbReference>
<keyword evidence="8" id="KW-0808">Transferase</keyword>
<dbReference type="InterPro" id="IPR037993">
    <property type="entry name" value="NDPk7B"/>
</dbReference>
<dbReference type="InterPro" id="IPR036850">
    <property type="entry name" value="NDK-like_dom_sf"/>
</dbReference>
<dbReference type="Pfam" id="PF25364">
    <property type="entry name" value="PH_NDK7_N"/>
    <property type="match status" value="1"/>
</dbReference>
<evidence type="ECO:0000256" key="1">
    <source>
        <dbReference type="ARBA" id="ARBA00004138"/>
    </source>
</evidence>
<evidence type="ECO:0000313" key="9">
    <source>
        <dbReference type="Proteomes" id="UP000324800"/>
    </source>
</evidence>
<feature type="domain" description="DM10" evidence="7">
    <location>
        <begin position="11"/>
        <end position="99"/>
    </location>
</feature>
<comment type="similarity">
    <text evidence="6">Belongs to the NDK family.</text>
</comment>
<gene>
    <name evidence="8" type="ORF">EZS28_013773</name>
</gene>
<protein>
    <submittedName>
        <fullName evidence="8">Nucleoside-diphosphate kinase</fullName>
    </submittedName>
</protein>
<organism evidence="8 9">
    <name type="scientific">Streblomastix strix</name>
    <dbReference type="NCBI Taxonomy" id="222440"/>
    <lineage>
        <taxon>Eukaryota</taxon>
        <taxon>Metamonada</taxon>
        <taxon>Preaxostyla</taxon>
        <taxon>Oxymonadida</taxon>
        <taxon>Streblomastigidae</taxon>
        <taxon>Streblomastix</taxon>
    </lineage>
</organism>
<dbReference type="InterPro" id="IPR057579">
    <property type="entry name" value="DM10_NDK7"/>
</dbReference>
<dbReference type="Gene3D" id="2.30.29.170">
    <property type="match status" value="1"/>
</dbReference>
<reference evidence="8 9" key="1">
    <citation type="submission" date="2019-03" db="EMBL/GenBank/DDBJ databases">
        <title>Single cell metagenomics reveals metabolic interactions within the superorganism composed of flagellate Streblomastix strix and complex community of Bacteroidetes bacteria on its surface.</title>
        <authorList>
            <person name="Treitli S.C."/>
            <person name="Kolisko M."/>
            <person name="Husnik F."/>
            <person name="Keeling P."/>
            <person name="Hampl V."/>
        </authorList>
    </citation>
    <scope>NUCLEOTIDE SEQUENCE [LARGE SCALE GENOMIC DNA]</scope>
    <source>
        <strain evidence="8">ST1C</strain>
    </source>
</reference>
<evidence type="ECO:0000313" key="8">
    <source>
        <dbReference type="EMBL" id="KAA6390703.1"/>
    </source>
</evidence>
<dbReference type="OrthoDB" id="270127at2759"/>
<dbReference type="InterPro" id="IPR006602">
    <property type="entry name" value="DM10_dom"/>
</dbReference>
<dbReference type="Proteomes" id="UP000324800">
    <property type="component" value="Unassembled WGS sequence"/>
</dbReference>
<keyword evidence="3" id="KW-0963">Cytoplasm</keyword>
<evidence type="ECO:0000256" key="3">
    <source>
        <dbReference type="ARBA" id="ARBA00022490"/>
    </source>
</evidence>
<dbReference type="SUPFAM" id="SSF54919">
    <property type="entry name" value="Nucleoside diphosphate kinase, NDK"/>
    <property type="match status" value="2"/>
</dbReference>
<dbReference type="PROSITE" id="PS51336">
    <property type="entry name" value="DM10"/>
    <property type="match status" value="1"/>
</dbReference>
<keyword evidence="8" id="KW-0418">Kinase</keyword>
<evidence type="ECO:0000256" key="5">
    <source>
        <dbReference type="ARBA" id="ARBA00023273"/>
    </source>
</evidence>
<dbReference type="InterPro" id="IPR034907">
    <property type="entry name" value="NDK-like_dom"/>
</dbReference>
<dbReference type="SMART" id="SM00562">
    <property type="entry name" value="NDK"/>
    <property type="match status" value="2"/>
</dbReference>
<dbReference type="EMBL" id="SNRW01003136">
    <property type="protein sequence ID" value="KAA6390703.1"/>
    <property type="molecule type" value="Genomic_DNA"/>
</dbReference>
<dbReference type="GO" id="GO:0016301">
    <property type="term" value="F:kinase activity"/>
    <property type="evidence" value="ECO:0007669"/>
    <property type="project" value="UniProtKB-KW"/>
</dbReference>
<comment type="subcellular location">
    <subcellularLocation>
        <location evidence="1">Cell projection</location>
        <location evidence="1">Cilium</location>
    </subcellularLocation>
    <subcellularLocation>
        <location evidence="2">Cytoplasm</location>
        <location evidence="2">Cytoskeleton</location>
    </subcellularLocation>
</comment>
<dbReference type="PROSITE" id="PS51374">
    <property type="entry name" value="NDPK_LIKE"/>
    <property type="match status" value="2"/>
</dbReference>
<evidence type="ECO:0000256" key="2">
    <source>
        <dbReference type="ARBA" id="ARBA00004245"/>
    </source>
</evidence>